<keyword evidence="2" id="KW-0238">DNA-binding</keyword>
<keyword evidence="1" id="KW-0805">Transcription regulation</keyword>
<name>A0ABX0Y0Y9_9ACTN</name>
<feature type="domain" description="HTH araC/xylS-type" evidence="4">
    <location>
        <begin position="163"/>
        <end position="265"/>
    </location>
</feature>
<dbReference type="Pfam" id="PF12833">
    <property type="entry name" value="HTH_18"/>
    <property type="match status" value="1"/>
</dbReference>
<proteinExistence type="predicted"/>
<evidence type="ECO:0000259" key="4">
    <source>
        <dbReference type="PROSITE" id="PS01124"/>
    </source>
</evidence>
<dbReference type="Pfam" id="PF20240">
    <property type="entry name" value="DUF6597"/>
    <property type="match status" value="1"/>
</dbReference>
<dbReference type="Proteomes" id="UP000722989">
    <property type="component" value="Unassembled WGS sequence"/>
</dbReference>
<dbReference type="SMART" id="SM00342">
    <property type="entry name" value="HTH_ARAC"/>
    <property type="match status" value="1"/>
</dbReference>
<dbReference type="PROSITE" id="PS01124">
    <property type="entry name" value="HTH_ARAC_FAMILY_2"/>
    <property type="match status" value="1"/>
</dbReference>
<keyword evidence="6" id="KW-1185">Reference proteome</keyword>
<dbReference type="InterPro" id="IPR050204">
    <property type="entry name" value="AraC_XylS_family_regulators"/>
</dbReference>
<dbReference type="SUPFAM" id="SSF46689">
    <property type="entry name" value="Homeodomain-like"/>
    <property type="match status" value="1"/>
</dbReference>
<evidence type="ECO:0000256" key="2">
    <source>
        <dbReference type="ARBA" id="ARBA00023125"/>
    </source>
</evidence>
<dbReference type="RefSeq" id="WP_167925933.1">
    <property type="nucleotide sequence ID" value="NZ_JAATVY010000009.1"/>
</dbReference>
<evidence type="ECO:0000256" key="3">
    <source>
        <dbReference type="ARBA" id="ARBA00023163"/>
    </source>
</evidence>
<dbReference type="Gene3D" id="1.10.10.60">
    <property type="entry name" value="Homeodomain-like"/>
    <property type="match status" value="1"/>
</dbReference>
<dbReference type="PANTHER" id="PTHR46796:SF15">
    <property type="entry name" value="BLL1074 PROTEIN"/>
    <property type="match status" value="1"/>
</dbReference>
<keyword evidence="3" id="KW-0804">Transcription</keyword>
<organism evidence="5 6">
    <name type="scientific">Planosporangium thailandense</name>
    <dbReference type="NCBI Taxonomy" id="765197"/>
    <lineage>
        <taxon>Bacteria</taxon>
        <taxon>Bacillati</taxon>
        <taxon>Actinomycetota</taxon>
        <taxon>Actinomycetes</taxon>
        <taxon>Micromonosporales</taxon>
        <taxon>Micromonosporaceae</taxon>
        <taxon>Planosporangium</taxon>
    </lineage>
</organism>
<reference evidence="5 6" key="1">
    <citation type="submission" date="2020-03" db="EMBL/GenBank/DDBJ databases">
        <title>WGS of the type strain of Planosporangium spp.</title>
        <authorList>
            <person name="Thawai C."/>
        </authorList>
    </citation>
    <scope>NUCLEOTIDE SEQUENCE [LARGE SCALE GENOMIC DNA]</scope>
    <source>
        <strain evidence="5 6">TBRC 5610</strain>
    </source>
</reference>
<dbReference type="InterPro" id="IPR046532">
    <property type="entry name" value="DUF6597"/>
</dbReference>
<evidence type="ECO:0000313" key="5">
    <source>
        <dbReference type="EMBL" id="NJC71029.1"/>
    </source>
</evidence>
<dbReference type="PANTHER" id="PTHR46796">
    <property type="entry name" value="HTH-TYPE TRANSCRIPTIONAL ACTIVATOR RHAS-RELATED"/>
    <property type="match status" value="1"/>
</dbReference>
<dbReference type="InterPro" id="IPR018060">
    <property type="entry name" value="HTH_AraC"/>
</dbReference>
<gene>
    <name evidence="5" type="ORF">HC031_15095</name>
</gene>
<dbReference type="InterPro" id="IPR009057">
    <property type="entry name" value="Homeodomain-like_sf"/>
</dbReference>
<sequence length="281" mass="29960">MTGAAGTVDAAVGQPAAALRPFVRRYLGYRYAGFRPGTHLGLPSPHLTVVVSLGEPTLVAMDAGRPPVGHAALVGGLHTRPVLLPHDGDQFGVQLDLTPAGARALLGLPAAGVAAAVVGLEELLGSGARELRERMAVTVDWPRRFAVLDEVLSRRTDRAAPASPILEHLWRRTVGSGGTTRVGDLAAEIGWSRRHLTARFTAEFGLSPKEAARVARFDRAKRLLRAPGRPTLARVAALCGYYDQPHLVREWREFAGVAPSTWLADDELTFVQDTSGPDPAG</sequence>
<evidence type="ECO:0000256" key="1">
    <source>
        <dbReference type="ARBA" id="ARBA00023015"/>
    </source>
</evidence>
<accession>A0ABX0Y0Y9</accession>
<protein>
    <submittedName>
        <fullName evidence="5">AraC family transcriptional regulator</fullName>
    </submittedName>
</protein>
<evidence type="ECO:0000313" key="6">
    <source>
        <dbReference type="Proteomes" id="UP000722989"/>
    </source>
</evidence>
<comment type="caution">
    <text evidence="5">The sequence shown here is derived from an EMBL/GenBank/DDBJ whole genome shotgun (WGS) entry which is preliminary data.</text>
</comment>
<dbReference type="EMBL" id="JAATVY010000009">
    <property type="protein sequence ID" value="NJC71029.1"/>
    <property type="molecule type" value="Genomic_DNA"/>
</dbReference>